<organism evidence="2 3">
    <name type="scientific">Nitrospira defluvii</name>
    <dbReference type="NCBI Taxonomy" id="330214"/>
    <lineage>
        <taxon>Bacteria</taxon>
        <taxon>Pseudomonadati</taxon>
        <taxon>Nitrospirota</taxon>
        <taxon>Nitrospiria</taxon>
        <taxon>Nitrospirales</taxon>
        <taxon>Nitrospiraceae</taxon>
        <taxon>Nitrospira</taxon>
    </lineage>
</organism>
<evidence type="ECO:0000313" key="3">
    <source>
        <dbReference type="Proteomes" id="UP000001660"/>
    </source>
</evidence>
<accession>D8P8Q8</accession>
<evidence type="ECO:0008006" key="4">
    <source>
        <dbReference type="Google" id="ProtNLM"/>
    </source>
</evidence>
<dbReference type="Proteomes" id="UP000001660">
    <property type="component" value="Chromosome"/>
</dbReference>
<dbReference type="HOGENOM" id="CLU_2367648_0_0_0"/>
<protein>
    <recommendedName>
        <fullName evidence="4">Helix-turn-helix domain-containing protein</fullName>
    </recommendedName>
</protein>
<feature type="compositionally biased region" description="Basic and acidic residues" evidence="1">
    <location>
        <begin position="1"/>
        <end position="12"/>
    </location>
</feature>
<evidence type="ECO:0000313" key="2">
    <source>
        <dbReference type="EMBL" id="CBK43890.1"/>
    </source>
</evidence>
<dbReference type="AlphaFoldDB" id="D8P8Q8"/>
<reference evidence="2 3" key="1">
    <citation type="journal article" date="2010" name="Proc. Natl. Acad. Sci. U.S.A.">
        <title>A Nitrospira metagenome illuminates the physiology and evolution of globally important nitrite-oxidizing bacteria.</title>
        <authorList>
            <person name="Lucker S."/>
            <person name="Wagner M."/>
            <person name="Maixner F."/>
            <person name="Pelletier E."/>
            <person name="Koch H."/>
            <person name="Vacherie B."/>
            <person name="Rattei T."/>
            <person name="Sinninghe Damste J."/>
            <person name="Spieck E."/>
            <person name="Le Paslier D."/>
            <person name="Daims H."/>
        </authorList>
    </citation>
    <scope>NUCLEOTIDE SEQUENCE [LARGE SCALE GENOMIC DNA]</scope>
</reference>
<gene>
    <name evidence="2" type="ORF">NIDE4224</name>
</gene>
<name>D8P8Q8_9BACT</name>
<proteinExistence type="predicted"/>
<keyword evidence="3" id="KW-1185">Reference proteome</keyword>
<sequence length="95" mass="11079">MTIHSEMPDEARQTSSTPKTHGAEAIRREFLESERAKWLTIKEAAFVLSVCQNTIFCMISNGLPVRREGKVIRIHVEDLRPRDMQESREVTRRIR</sequence>
<feature type="region of interest" description="Disordered" evidence="1">
    <location>
        <begin position="1"/>
        <end position="25"/>
    </location>
</feature>
<dbReference type="KEGG" id="nde:NIDE4224"/>
<evidence type="ECO:0000256" key="1">
    <source>
        <dbReference type="SAM" id="MobiDB-lite"/>
    </source>
</evidence>
<dbReference type="STRING" id="330214.NIDE4224"/>
<dbReference type="EMBL" id="FP929003">
    <property type="protein sequence ID" value="CBK43890.1"/>
    <property type="molecule type" value="Genomic_DNA"/>
</dbReference>